<proteinExistence type="predicted"/>
<gene>
    <name evidence="1" type="ORF">DPMN_022738</name>
</gene>
<dbReference type="EMBL" id="JAIWYP010000001">
    <property type="protein sequence ID" value="KAH3898505.1"/>
    <property type="molecule type" value="Genomic_DNA"/>
</dbReference>
<organism evidence="1 2">
    <name type="scientific">Dreissena polymorpha</name>
    <name type="common">Zebra mussel</name>
    <name type="synonym">Mytilus polymorpha</name>
    <dbReference type="NCBI Taxonomy" id="45954"/>
    <lineage>
        <taxon>Eukaryota</taxon>
        <taxon>Metazoa</taxon>
        <taxon>Spiralia</taxon>
        <taxon>Lophotrochozoa</taxon>
        <taxon>Mollusca</taxon>
        <taxon>Bivalvia</taxon>
        <taxon>Autobranchia</taxon>
        <taxon>Heteroconchia</taxon>
        <taxon>Euheterodonta</taxon>
        <taxon>Imparidentia</taxon>
        <taxon>Neoheterodontei</taxon>
        <taxon>Myida</taxon>
        <taxon>Dreissenoidea</taxon>
        <taxon>Dreissenidae</taxon>
        <taxon>Dreissena</taxon>
    </lineage>
</organism>
<protein>
    <submittedName>
        <fullName evidence="1">Uncharacterized protein</fullName>
    </submittedName>
</protein>
<reference evidence="1" key="1">
    <citation type="journal article" date="2019" name="bioRxiv">
        <title>The Genome of the Zebra Mussel, Dreissena polymorpha: A Resource for Invasive Species Research.</title>
        <authorList>
            <person name="McCartney M.A."/>
            <person name="Auch B."/>
            <person name="Kono T."/>
            <person name="Mallez S."/>
            <person name="Zhang Y."/>
            <person name="Obille A."/>
            <person name="Becker A."/>
            <person name="Abrahante J.E."/>
            <person name="Garbe J."/>
            <person name="Badalamenti J.P."/>
            <person name="Herman A."/>
            <person name="Mangelson H."/>
            <person name="Liachko I."/>
            <person name="Sullivan S."/>
            <person name="Sone E.D."/>
            <person name="Koren S."/>
            <person name="Silverstein K.A.T."/>
            <person name="Beckman K.B."/>
            <person name="Gohl D.M."/>
        </authorList>
    </citation>
    <scope>NUCLEOTIDE SEQUENCE</scope>
    <source>
        <strain evidence="1">Duluth1</strain>
        <tissue evidence="1">Whole animal</tissue>
    </source>
</reference>
<sequence length="94" mass="10941">MHVKHQLTVPSEESAPYQATVPIQLMPTPALPTNVCATQDSPRTQLKLHVWPEIQVPFPWHRHGYFAHRRKERQESRGHWSCDLEQGVCVPQWP</sequence>
<dbReference type="Proteomes" id="UP000828390">
    <property type="component" value="Unassembled WGS sequence"/>
</dbReference>
<name>A0A9D4NMZ3_DREPO</name>
<dbReference type="AlphaFoldDB" id="A0A9D4NMZ3"/>
<evidence type="ECO:0000313" key="2">
    <source>
        <dbReference type="Proteomes" id="UP000828390"/>
    </source>
</evidence>
<feature type="non-terminal residue" evidence="1">
    <location>
        <position position="94"/>
    </location>
</feature>
<comment type="caution">
    <text evidence="1">The sequence shown here is derived from an EMBL/GenBank/DDBJ whole genome shotgun (WGS) entry which is preliminary data.</text>
</comment>
<accession>A0A9D4NMZ3</accession>
<keyword evidence="2" id="KW-1185">Reference proteome</keyword>
<reference evidence="1" key="2">
    <citation type="submission" date="2020-11" db="EMBL/GenBank/DDBJ databases">
        <authorList>
            <person name="McCartney M.A."/>
            <person name="Auch B."/>
            <person name="Kono T."/>
            <person name="Mallez S."/>
            <person name="Becker A."/>
            <person name="Gohl D.M."/>
            <person name="Silverstein K.A.T."/>
            <person name="Koren S."/>
            <person name="Bechman K.B."/>
            <person name="Herman A."/>
            <person name="Abrahante J.E."/>
            <person name="Garbe J."/>
        </authorList>
    </citation>
    <scope>NUCLEOTIDE SEQUENCE</scope>
    <source>
        <strain evidence="1">Duluth1</strain>
        <tissue evidence="1">Whole animal</tissue>
    </source>
</reference>
<evidence type="ECO:0000313" key="1">
    <source>
        <dbReference type="EMBL" id="KAH3898505.1"/>
    </source>
</evidence>